<reference evidence="2" key="1">
    <citation type="submission" date="2016-10" db="EMBL/GenBank/DDBJ databases">
        <title>Sequence of Gallionella enrichment culture.</title>
        <authorList>
            <person name="Poehlein A."/>
            <person name="Muehling M."/>
            <person name="Daniel R."/>
        </authorList>
    </citation>
    <scope>NUCLEOTIDE SEQUENCE</scope>
</reference>
<evidence type="ECO:0000256" key="1">
    <source>
        <dbReference type="SAM" id="Phobius"/>
    </source>
</evidence>
<feature type="transmembrane region" description="Helical" evidence="1">
    <location>
        <begin position="12"/>
        <end position="32"/>
    </location>
</feature>
<feature type="transmembrane region" description="Helical" evidence="1">
    <location>
        <begin position="536"/>
        <end position="554"/>
    </location>
</feature>
<protein>
    <recommendedName>
        <fullName evidence="3">Glycosyltransferase RgtA/B/C/D-like domain-containing protein</fullName>
    </recommendedName>
</protein>
<dbReference type="AlphaFoldDB" id="A0A1J5T2P2"/>
<proteinExistence type="predicted"/>
<feature type="transmembrane region" description="Helical" evidence="1">
    <location>
        <begin position="214"/>
        <end position="235"/>
    </location>
</feature>
<feature type="transmembrane region" description="Helical" evidence="1">
    <location>
        <begin position="167"/>
        <end position="183"/>
    </location>
</feature>
<dbReference type="EMBL" id="MLJW01000010">
    <property type="protein sequence ID" value="OIR15130.1"/>
    <property type="molecule type" value="Genomic_DNA"/>
</dbReference>
<feature type="transmembrane region" description="Helical" evidence="1">
    <location>
        <begin position="112"/>
        <end position="134"/>
    </location>
</feature>
<name>A0A1J5T2P2_9ZZZZ</name>
<evidence type="ECO:0008006" key="3">
    <source>
        <dbReference type="Google" id="ProtNLM"/>
    </source>
</evidence>
<organism evidence="2">
    <name type="scientific">mine drainage metagenome</name>
    <dbReference type="NCBI Taxonomy" id="410659"/>
    <lineage>
        <taxon>unclassified sequences</taxon>
        <taxon>metagenomes</taxon>
        <taxon>ecological metagenomes</taxon>
    </lineage>
</organism>
<feature type="transmembrane region" description="Helical" evidence="1">
    <location>
        <begin position="72"/>
        <end position="100"/>
    </location>
</feature>
<feature type="transmembrane region" description="Helical" evidence="1">
    <location>
        <begin position="494"/>
        <end position="516"/>
    </location>
</feature>
<feature type="transmembrane region" description="Helical" evidence="1">
    <location>
        <begin position="189"/>
        <end position="207"/>
    </location>
</feature>
<keyword evidence="1" id="KW-0812">Transmembrane</keyword>
<keyword evidence="1" id="KW-1133">Transmembrane helix</keyword>
<gene>
    <name evidence="2" type="ORF">GALL_42490</name>
</gene>
<feature type="transmembrane region" description="Helical" evidence="1">
    <location>
        <begin position="466"/>
        <end position="487"/>
    </location>
</feature>
<keyword evidence="1" id="KW-0472">Membrane</keyword>
<sequence>MKTLFEGRGWRWAAWLTVAAKLWLGQALHILAVGGAKVDDQLFVTLAEHIVKGEWLGPYTYLTLAKGPVYPMFIAGSFLLGLPLGFAQQLAYVAACWLVAKALKPLITRDGALFLLFAMLLWNPMSYEVMVLGRVLRQNIGTPLAMAVFAGASGLALRAGRPLRGQVGWGVLLGLAFGLFWLTREEGVWILPVGAIVLAGIGLPRAFRGGIAAVRGLLAAGLLAAVGGWGVIAAVSELNYRHYGWYGTVEVLAPEFLDAYGALQRVYPRGQIPMVPVSRAARERIYEVSPAFARLRPWLEGPNGESMADGCSFITGHPKQDREIAGGWFLWLLRESVQLSGNAPDVGTELAFYARLAREVNTACDSGKLPSGPPHTGLMPVWQPAYTARLPGTLVRYADYFTSFRGFNVGPGTCPGSDEQLARFRDITRDRLYPVRGRPSRVLPLEAAADRERREILYWIGKTMRWVLWIGGWCAAALWLGGGWIAWKRRSLGAAWMITAGLVASCAALIGIDALIEVSSFPLMSPGALAEAYPLWIVFVILTWIGSVDALSVLGKALRKKLRAVSPGDEMAD</sequence>
<feature type="transmembrane region" description="Helical" evidence="1">
    <location>
        <begin position="140"/>
        <end position="160"/>
    </location>
</feature>
<evidence type="ECO:0000313" key="2">
    <source>
        <dbReference type="EMBL" id="OIR15130.1"/>
    </source>
</evidence>
<comment type="caution">
    <text evidence="2">The sequence shown here is derived from an EMBL/GenBank/DDBJ whole genome shotgun (WGS) entry which is preliminary data.</text>
</comment>
<accession>A0A1J5T2P2</accession>